<dbReference type="Proteomes" id="UP000789860">
    <property type="component" value="Unassembled WGS sequence"/>
</dbReference>
<dbReference type="EMBL" id="CAJVPM010000920">
    <property type="protein sequence ID" value="CAG8454964.1"/>
    <property type="molecule type" value="Genomic_DNA"/>
</dbReference>
<protein>
    <submittedName>
        <fullName evidence="1">6445_t:CDS:1</fullName>
    </submittedName>
</protein>
<name>A0ACA9K6I9_9GLOM</name>
<organism evidence="1 2">
    <name type="scientific">Scutellospora calospora</name>
    <dbReference type="NCBI Taxonomy" id="85575"/>
    <lineage>
        <taxon>Eukaryota</taxon>
        <taxon>Fungi</taxon>
        <taxon>Fungi incertae sedis</taxon>
        <taxon>Mucoromycota</taxon>
        <taxon>Glomeromycotina</taxon>
        <taxon>Glomeromycetes</taxon>
        <taxon>Diversisporales</taxon>
        <taxon>Gigasporaceae</taxon>
        <taxon>Scutellospora</taxon>
    </lineage>
</organism>
<sequence length="153" mass="17323">RVCWAMQKKNLANFLRTNTNPPLYYLPAKLSPSVIQTIEIQQRQVALETSSLITYSENGNNEECIVVNDFEITGRNNIEKSDVKARDEIKMEVDKHEEKNENKSPKESIENDTLTKESSANEPMETTVSNNGEDVKTEEPAANADSKDDPVEY</sequence>
<reference evidence="1" key="1">
    <citation type="submission" date="2021-06" db="EMBL/GenBank/DDBJ databases">
        <authorList>
            <person name="Kallberg Y."/>
            <person name="Tangrot J."/>
            <person name="Rosling A."/>
        </authorList>
    </citation>
    <scope>NUCLEOTIDE SEQUENCE</scope>
    <source>
        <strain evidence="1">AU212A</strain>
    </source>
</reference>
<evidence type="ECO:0000313" key="2">
    <source>
        <dbReference type="Proteomes" id="UP000789860"/>
    </source>
</evidence>
<accession>A0ACA9K6I9</accession>
<gene>
    <name evidence="1" type="ORF">SCALOS_LOCUS1361</name>
</gene>
<evidence type="ECO:0000313" key="1">
    <source>
        <dbReference type="EMBL" id="CAG8454964.1"/>
    </source>
</evidence>
<feature type="non-terminal residue" evidence="1">
    <location>
        <position position="1"/>
    </location>
</feature>
<proteinExistence type="predicted"/>
<comment type="caution">
    <text evidence="1">The sequence shown here is derived from an EMBL/GenBank/DDBJ whole genome shotgun (WGS) entry which is preliminary data.</text>
</comment>
<keyword evidence="2" id="KW-1185">Reference proteome</keyword>